<evidence type="ECO:0000313" key="1">
    <source>
        <dbReference type="EMBL" id="EEU31044.1"/>
    </source>
</evidence>
<dbReference type="Proteomes" id="UP000003987">
    <property type="component" value="Unassembled WGS sequence"/>
</dbReference>
<reference evidence="1 2" key="1">
    <citation type="submission" date="2009-06" db="EMBL/GenBank/DDBJ databases">
        <title>The Genome Sequence of Lactobacillus coleohominis strain 101-4-CHN.</title>
        <authorList>
            <consortium name="The Broad Institute Genome Sequencing Platform"/>
            <person name="Ward D."/>
            <person name="Young S.K."/>
            <person name="Zeng Q."/>
            <person name="Koehrsen M."/>
            <person name="Alvarado L."/>
            <person name="Berlin A."/>
            <person name="Borenstein D."/>
            <person name="Chen Z."/>
            <person name="Engels R."/>
            <person name="Freedman E."/>
            <person name="Gellesch M."/>
            <person name="Goldberg J."/>
            <person name="Griggs A."/>
            <person name="Gujja S."/>
            <person name="Heiman D."/>
            <person name="Hepburn T."/>
            <person name="Howarth C."/>
            <person name="Jen D."/>
            <person name="Larson L."/>
            <person name="Lewis B."/>
            <person name="Mehta T."/>
            <person name="Park D."/>
            <person name="Pearson M."/>
            <person name="Roberts A."/>
            <person name="Saif S."/>
            <person name="Shea T."/>
            <person name="Shenoy N."/>
            <person name="Sisk P."/>
            <person name="Stolte C."/>
            <person name="Sykes S."/>
            <person name="Walk T."/>
            <person name="White J."/>
            <person name="Yandava C."/>
            <person name="Liu Y."/>
            <person name="Xu Q."/>
            <person name="Lander E."/>
            <person name="Nusbaum C."/>
            <person name="Galagan J."/>
            <person name="Birren B."/>
        </authorList>
    </citation>
    <scope>NUCLEOTIDE SEQUENCE [LARGE SCALE GENOMIC DNA]</scope>
    <source>
        <strain evidence="1 2">101-4-CHN</strain>
    </source>
</reference>
<dbReference type="AlphaFoldDB" id="C7XUT3"/>
<dbReference type="eggNOG" id="ENOG50302M4">
    <property type="taxonomic scope" value="Bacteria"/>
</dbReference>
<keyword evidence="2" id="KW-1185">Reference proteome</keyword>
<proteinExistence type="predicted"/>
<dbReference type="EMBL" id="GG698802">
    <property type="protein sequence ID" value="EEU31044.1"/>
    <property type="molecule type" value="Genomic_DNA"/>
</dbReference>
<gene>
    <name evidence="1" type="ORF">HMPREF0501_00449</name>
</gene>
<dbReference type="HOGENOM" id="CLU_2142750_0_0_9"/>
<accession>C7XUT3</accession>
<sequence>MDMVSRIRPIVLCTKTVIHGTLDDSEIWTYQHVIAHVTEVNGAQVQNNLFGKQFNMTWVARVQGNQKANAVAFPEQETSDDDLKKYKIIQVRKHATRTDIYFSNDLKVDSNELEQ</sequence>
<name>C7XUT3_9LACO</name>
<dbReference type="STRING" id="575594.HMPREF0501_00449"/>
<protein>
    <submittedName>
        <fullName evidence="1">Uncharacterized protein</fullName>
    </submittedName>
</protein>
<evidence type="ECO:0000313" key="2">
    <source>
        <dbReference type="Proteomes" id="UP000003987"/>
    </source>
</evidence>
<organism evidence="1 2">
    <name type="scientific">Limosilactobacillus coleohominis 101-4-CHN</name>
    <dbReference type="NCBI Taxonomy" id="575594"/>
    <lineage>
        <taxon>Bacteria</taxon>
        <taxon>Bacillati</taxon>
        <taxon>Bacillota</taxon>
        <taxon>Bacilli</taxon>
        <taxon>Lactobacillales</taxon>
        <taxon>Lactobacillaceae</taxon>
        <taxon>Limosilactobacillus</taxon>
    </lineage>
</organism>